<keyword evidence="3" id="KW-0997">Cell inner membrane</keyword>
<reference evidence="8" key="3">
    <citation type="submission" date="2023-10" db="EMBL/GenBank/DDBJ databases">
        <title>Whole Genome based description of the genera Actinobaculum and Actinotignum reveals a complex phylogenetic relationship within the species included in the genus Actinotignum.</title>
        <authorList>
            <person name="Jensen C.S."/>
            <person name="Dargis R."/>
            <person name="Kemp M."/>
            <person name="Christensen J.J."/>
        </authorList>
    </citation>
    <scope>NUCLEOTIDE SEQUENCE</scope>
    <source>
        <strain evidence="8">Actinobaculum_suis_CCUG19206T</strain>
    </source>
</reference>
<dbReference type="AlphaFoldDB" id="A0A1G7BKF3"/>
<accession>A0A1G7BKF3</accession>
<keyword evidence="2" id="KW-1003">Cell membrane</keyword>
<keyword evidence="4 9" id="KW-0808">Transferase</keyword>
<feature type="compositionally biased region" description="Basic and acidic residues" evidence="7">
    <location>
        <begin position="372"/>
        <end position="386"/>
    </location>
</feature>
<feature type="region of interest" description="Disordered" evidence="7">
    <location>
        <begin position="325"/>
        <end position="434"/>
    </location>
</feature>
<dbReference type="Proteomes" id="UP001273799">
    <property type="component" value="Unassembled WGS sequence"/>
</dbReference>
<evidence type="ECO:0000313" key="8">
    <source>
        <dbReference type="EMBL" id="MDY5153748.1"/>
    </source>
</evidence>
<gene>
    <name evidence="8" type="ORF">R6G71_06790</name>
    <name evidence="9" type="ORF">SAMN05421878_10533</name>
</gene>
<dbReference type="Proteomes" id="UP000182744">
    <property type="component" value="Unassembled WGS sequence"/>
</dbReference>
<dbReference type="PANTHER" id="PTHR30606:SF10">
    <property type="entry name" value="PHOSPHATIDYLINOSITOL MANNOSIDE ACYLTRANSFERASE"/>
    <property type="match status" value="1"/>
</dbReference>
<reference evidence="10" key="2">
    <citation type="submission" date="2016-10" db="EMBL/GenBank/DDBJ databases">
        <authorList>
            <person name="Varghese N."/>
        </authorList>
    </citation>
    <scope>NUCLEOTIDE SEQUENCE [LARGE SCALE GENOMIC DNA]</scope>
    <source>
        <strain evidence="10">DSM 20639</strain>
    </source>
</reference>
<dbReference type="PANTHER" id="PTHR30606">
    <property type="entry name" value="LIPID A BIOSYNTHESIS LAUROYL ACYLTRANSFERASE"/>
    <property type="match status" value="1"/>
</dbReference>
<dbReference type="GO" id="GO:0009247">
    <property type="term" value="P:glycolipid biosynthetic process"/>
    <property type="evidence" value="ECO:0007669"/>
    <property type="project" value="UniProtKB-ARBA"/>
</dbReference>
<dbReference type="GO" id="GO:0016746">
    <property type="term" value="F:acyltransferase activity"/>
    <property type="evidence" value="ECO:0007669"/>
    <property type="project" value="UniProtKB-KW"/>
</dbReference>
<dbReference type="EMBL" id="JAWNFU010000004">
    <property type="protein sequence ID" value="MDY5153748.1"/>
    <property type="molecule type" value="Genomic_DNA"/>
</dbReference>
<evidence type="ECO:0000256" key="4">
    <source>
        <dbReference type="ARBA" id="ARBA00022679"/>
    </source>
</evidence>
<dbReference type="InterPro" id="IPR004960">
    <property type="entry name" value="LipA_acyltrans"/>
</dbReference>
<sequence>MNIMRVFRIADALVNGLPEPVGRALFNLVGTVAGTLPTAGTKQLRKNLARIKKDARPAQLRQLSRAGMRSYMRYYYEALHLRSWDAENIAARVEERNLEEAREAFDSGDSLAAALMHMGNWDLAGAWSNQNLAKVATLVEKLEPEELYRAFVDFREGIGMIIFPVIKGGGAIHKLAGVMREEKVLAPVLADRDLTASGIEVEFFGEKMLAAAGPAILAQETGSPILPVYIYYRKAENRGALPTRWRTVVEGGPLIYPQETSESGPVEKQRDIARMTQAWVDAFEPIIAAHPDDWHMLQKVFVADLDQDRYLANREKARAKLAARAAAHGTATRRSANSAETSSISTHGIVSSNDTASTLDTANSKNPSAGRARVERTRAEKADQQRSELNPEPGAEKTDLPGPANSSESTAGKNQEQSPEDTAGNRPGNSGGRP</sequence>
<evidence type="ECO:0000256" key="3">
    <source>
        <dbReference type="ARBA" id="ARBA00022519"/>
    </source>
</evidence>
<dbReference type="NCBIfam" id="NF005919">
    <property type="entry name" value="PRK07920.1"/>
    <property type="match status" value="1"/>
</dbReference>
<dbReference type="CDD" id="cd07984">
    <property type="entry name" value="LPLAT_LABLAT-like"/>
    <property type="match status" value="1"/>
</dbReference>
<dbReference type="Pfam" id="PF03279">
    <property type="entry name" value="Lip_A_acyltrans"/>
    <property type="match status" value="1"/>
</dbReference>
<evidence type="ECO:0000313" key="9">
    <source>
        <dbReference type="EMBL" id="SDE27382.1"/>
    </source>
</evidence>
<reference evidence="9" key="1">
    <citation type="submission" date="2016-10" db="EMBL/GenBank/DDBJ databases">
        <authorList>
            <person name="de Groot N.N."/>
        </authorList>
    </citation>
    <scope>NUCLEOTIDE SEQUENCE [LARGE SCALE GENOMIC DNA]</scope>
    <source>
        <strain evidence="9">DSM 20639</strain>
    </source>
</reference>
<protein>
    <submittedName>
        <fullName evidence="9">KDO2-lipid IV(A) lauroyltransferase</fullName>
    </submittedName>
    <submittedName>
        <fullName evidence="8">Phosphatidylinositol mannoside acyltransferase</fullName>
    </submittedName>
</protein>
<dbReference type="RefSeq" id="WP_083330044.1">
    <property type="nucleotide sequence ID" value="NZ_FNAU01000005.1"/>
</dbReference>
<feature type="compositionally biased region" description="Polar residues" evidence="7">
    <location>
        <begin position="337"/>
        <end position="367"/>
    </location>
</feature>
<proteinExistence type="predicted"/>
<comment type="subcellular location">
    <subcellularLocation>
        <location evidence="1">Cell inner membrane</location>
    </subcellularLocation>
</comment>
<feature type="compositionally biased region" description="Polar residues" evidence="7">
    <location>
        <begin position="404"/>
        <end position="417"/>
    </location>
</feature>
<keyword evidence="10" id="KW-1185">Reference proteome</keyword>
<organism evidence="9 10">
    <name type="scientific">Actinobaculum suis</name>
    <dbReference type="NCBI Taxonomy" id="1657"/>
    <lineage>
        <taxon>Bacteria</taxon>
        <taxon>Bacillati</taxon>
        <taxon>Actinomycetota</taxon>
        <taxon>Actinomycetes</taxon>
        <taxon>Actinomycetales</taxon>
        <taxon>Actinomycetaceae</taxon>
        <taxon>Actinobaculum</taxon>
    </lineage>
</organism>
<feature type="compositionally biased region" description="Low complexity" evidence="7">
    <location>
        <begin position="325"/>
        <end position="336"/>
    </location>
</feature>
<name>A0A1G7BKF3_9ACTO</name>
<evidence type="ECO:0000313" key="10">
    <source>
        <dbReference type="Proteomes" id="UP000182744"/>
    </source>
</evidence>
<evidence type="ECO:0000256" key="2">
    <source>
        <dbReference type="ARBA" id="ARBA00022475"/>
    </source>
</evidence>
<evidence type="ECO:0000256" key="6">
    <source>
        <dbReference type="ARBA" id="ARBA00023315"/>
    </source>
</evidence>
<dbReference type="GO" id="GO:0005886">
    <property type="term" value="C:plasma membrane"/>
    <property type="evidence" value="ECO:0007669"/>
    <property type="project" value="UniProtKB-SubCell"/>
</dbReference>
<keyword evidence="5" id="KW-0472">Membrane</keyword>
<evidence type="ECO:0000256" key="1">
    <source>
        <dbReference type="ARBA" id="ARBA00004533"/>
    </source>
</evidence>
<dbReference type="EMBL" id="FNAU01000005">
    <property type="protein sequence ID" value="SDE27382.1"/>
    <property type="molecule type" value="Genomic_DNA"/>
</dbReference>
<evidence type="ECO:0000256" key="5">
    <source>
        <dbReference type="ARBA" id="ARBA00023136"/>
    </source>
</evidence>
<keyword evidence="6 8" id="KW-0012">Acyltransferase</keyword>
<evidence type="ECO:0000256" key="7">
    <source>
        <dbReference type="SAM" id="MobiDB-lite"/>
    </source>
</evidence>